<accession>A0A4R8M8I7</accession>
<protein>
    <recommendedName>
        <fullName evidence="9">5'-nucleotidase SurE</fullName>
        <ecNumber evidence="9">3.1.3.5</ecNumber>
    </recommendedName>
    <alternativeName>
        <fullName evidence="9">Nucleoside 5'-monophosphate phosphohydrolase</fullName>
    </alternativeName>
</protein>
<dbReference type="HAMAP" id="MF_00060">
    <property type="entry name" value="SurE"/>
    <property type="match status" value="1"/>
</dbReference>
<evidence type="ECO:0000256" key="5">
    <source>
        <dbReference type="ARBA" id="ARBA00022490"/>
    </source>
</evidence>
<dbReference type="PANTHER" id="PTHR30457">
    <property type="entry name" value="5'-NUCLEOTIDASE SURE"/>
    <property type="match status" value="1"/>
</dbReference>
<dbReference type="PANTHER" id="PTHR30457:SF12">
    <property type="entry name" value="5'_3'-NUCLEOTIDASE SURE"/>
    <property type="match status" value="1"/>
</dbReference>
<dbReference type="EC" id="3.1.3.5" evidence="9"/>
<name>A0A4R8M8I7_9BACT</name>
<dbReference type="NCBIfam" id="NF001490">
    <property type="entry name" value="PRK00346.1-4"/>
    <property type="match status" value="1"/>
</dbReference>
<dbReference type="InterPro" id="IPR002828">
    <property type="entry name" value="SurE-like_Pase/nucleotidase"/>
</dbReference>
<comment type="caution">
    <text evidence="11">The sequence shown here is derived from an EMBL/GenBank/DDBJ whole genome shotgun (WGS) entry which is preliminary data.</text>
</comment>
<evidence type="ECO:0000256" key="7">
    <source>
        <dbReference type="ARBA" id="ARBA00022741"/>
    </source>
</evidence>
<dbReference type="FunFam" id="3.40.1210.10:FF:000001">
    <property type="entry name" value="5'/3'-nucleotidase SurE"/>
    <property type="match status" value="1"/>
</dbReference>
<dbReference type="SUPFAM" id="SSF64167">
    <property type="entry name" value="SurE-like"/>
    <property type="match status" value="1"/>
</dbReference>
<dbReference type="Gene3D" id="3.40.1210.10">
    <property type="entry name" value="Survival protein SurE-like phosphatase/nucleotidase"/>
    <property type="match status" value="1"/>
</dbReference>
<comment type="cofactor">
    <cofactor evidence="2">
        <name>Mg(2+)</name>
        <dbReference type="ChEBI" id="CHEBI:18420"/>
    </cofactor>
</comment>
<dbReference type="InterPro" id="IPR030048">
    <property type="entry name" value="SurE"/>
</dbReference>
<dbReference type="GO" id="GO:0008254">
    <property type="term" value="F:3'-nucleotidase activity"/>
    <property type="evidence" value="ECO:0007669"/>
    <property type="project" value="TreeGrafter"/>
</dbReference>
<evidence type="ECO:0000256" key="4">
    <source>
        <dbReference type="ARBA" id="ARBA00011062"/>
    </source>
</evidence>
<feature type="binding site" evidence="9">
    <location>
        <position position="40"/>
    </location>
    <ligand>
        <name>a divalent metal cation</name>
        <dbReference type="ChEBI" id="CHEBI:60240"/>
    </ligand>
</feature>
<feature type="domain" description="Survival protein SurE-like phosphatase/nucleotidase" evidence="10">
    <location>
        <begin position="4"/>
        <end position="192"/>
    </location>
</feature>
<comment type="function">
    <text evidence="9">Nucleotidase that shows phosphatase activity on nucleoside 5'-monophosphates.</text>
</comment>
<evidence type="ECO:0000313" key="11">
    <source>
        <dbReference type="EMBL" id="TDY61840.1"/>
    </source>
</evidence>
<feature type="binding site" evidence="9">
    <location>
        <position position="9"/>
    </location>
    <ligand>
        <name>a divalent metal cation</name>
        <dbReference type="ChEBI" id="CHEBI:60240"/>
    </ligand>
</feature>
<dbReference type="GO" id="GO:0004309">
    <property type="term" value="F:exopolyphosphatase activity"/>
    <property type="evidence" value="ECO:0007669"/>
    <property type="project" value="TreeGrafter"/>
</dbReference>
<dbReference type="GO" id="GO:0005737">
    <property type="term" value="C:cytoplasm"/>
    <property type="evidence" value="ECO:0007669"/>
    <property type="project" value="UniProtKB-SubCell"/>
</dbReference>
<dbReference type="EMBL" id="SORI01000004">
    <property type="protein sequence ID" value="TDY61840.1"/>
    <property type="molecule type" value="Genomic_DNA"/>
</dbReference>
<comment type="cofactor">
    <cofactor evidence="9">
        <name>a divalent metal cation</name>
        <dbReference type="ChEBI" id="CHEBI:60240"/>
    </cofactor>
    <text evidence="9">Binds 1 divalent metal cation per subunit.</text>
</comment>
<evidence type="ECO:0000256" key="9">
    <source>
        <dbReference type="HAMAP-Rule" id="MF_00060"/>
    </source>
</evidence>
<dbReference type="OrthoDB" id="9780815at2"/>
<evidence type="ECO:0000256" key="1">
    <source>
        <dbReference type="ARBA" id="ARBA00000815"/>
    </source>
</evidence>
<sequence length="261" mass="28025">MKLLITNDDGVFAPGIVELASALCRLGHECAVTAPDRERSSVGHSITLTRPLRLWKAAPGPYPPECAVFACDGTPSDCVVLGMEEIMPDPELVVSGINRGPNLGDDLTYSGTVSAAMEGVILGRGAIAFSLDCHESDQEQHYETASTVAGALIEFISSNPLPRGVLLNVNVPNVPLSLLRGIRVTRKGVRLYEGKVTRFTDPGGRTYYWVAGRPEDQLEEGSDVWAAANGYVSVTPVHMDMTHFPSIDTLTADGAEKINFK</sequence>
<dbReference type="GO" id="GO:0000166">
    <property type="term" value="F:nucleotide binding"/>
    <property type="evidence" value="ECO:0007669"/>
    <property type="project" value="UniProtKB-KW"/>
</dbReference>
<dbReference type="Pfam" id="PF01975">
    <property type="entry name" value="SurE"/>
    <property type="match status" value="1"/>
</dbReference>
<keyword evidence="8 9" id="KW-0378">Hydrolase</keyword>
<comment type="catalytic activity">
    <reaction evidence="1 9">
        <text>a ribonucleoside 5'-phosphate + H2O = a ribonucleoside + phosphate</text>
        <dbReference type="Rhea" id="RHEA:12484"/>
        <dbReference type="ChEBI" id="CHEBI:15377"/>
        <dbReference type="ChEBI" id="CHEBI:18254"/>
        <dbReference type="ChEBI" id="CHEBI:43474"/>
        <dbReference type="ChEBI" id="CHEBI:58043"/>
        <dbReference type="EC" id="3.1.3.5"/>
    </reaction>
</comment>
<evidence type="ECO:0000256" key="8">
    <source>
        <dbReference type="ARBA" id="ARBA00022801"/>
    </source>
</evidence>
<evidence type="ECO:0000256" key="2">
    <source>
        <dbReference type="ARBA" id="ARBA00001946"/>
    </source>
</evidence>
<evidence type="ECO:0000256" key="6">
    <source>
        <dbReference type="ARBA" id="ARBA00022723"/>
    </source>
</evidence>
<dbReference type="AlphaFoldDB" id="A0A4R8M8I7"/>
<dbReference type="InterPro" id="IPR036523">
    <property type="entry name" value="SurE-like_sf"/>
</dbReference>
<organism evidence="11 12">
    <name type="scientific">Aminivibrio pyruvatiphilus</name>
    <dbReference type="NCBI Taxonomy" id="1005740"/>
    <lineage>
        <taxon>Bacteria</taxon>
        <taxon>Thermotogati</taxon>
        <taxon>Synergistota</taxon>
        <taxon>Synergistia</taxon>
        <taxon>Synergistales</taxon>
        <taxon>Aminobacteriaceae</taxon>
        <taxon>Aminivibrio</taxon>
    </lineage>
</organism>
<proteinExistence type="inferred from homology"/>
<dbReference type="NCBIfam" id="TIGR00087">
    <property type="entry name" value="surE"/>
    <property type="match status" value="1"/>
</dbReference>
<dbReference type="RefSeq" id="WP_133956867.1">
    <property type="nucleotide sequence ID" value="NZ_SORI01000004.1"/>
</dbReference>
<evidence type="ECO:0000256" key="3">
    <source>
        <dbReference type="ARBA" id="ARBA00004496"/>
    </source>
</evidence>
<evidence type="ECO:0000313" key="12">
    <source>
        <dbReference type="Proteomes" id="UP000295066"/>
    </source>
</evidence>
<reference evidence="11 12" key="1">
    <citation type="submission" date="2019-03" db="EMBL/GenBank/DDBJ databases">
        <title>Genomic Encyclopedia of Type Strains, Phase IV (KMG-IV): sequencing the most valuable type-strain genomes for metagenomic binning, comparative biology and taxonomic classification.</title>
        <authorList>
            <person name="Goeker M."/>
        </authorList>
    </citation>
    <scope>NUCLEOTIDE SEQUENCE [LARGE SCALE GENOMIC DNA]</scope>
    <source>
        <strain evidence="11 12">DSM 25964</strain>
    </source>
</reference>
<evidence type="ECO:0000259" key="10">
    <source>
        <dbReference type="Pfam" id="PF01975"/>
    </source>
</evidence>
<feature type="binding site" evidence="9">
    <location>
        <position position="98"/>
    </location>
    <ligand>
        <name>a divalent metal cation</name>
        <dbReference type="ChEBI" id="CHEBI:60240"/>
    </ligand>
</feature>
<comment type="subcellular location">
    <subcellularLocation>
        <location evidence="3 9">Cytoplasm</location>
    </subcellularLocation>
</comment>
<comment type="similarity">
    <text evidence="4 9">Belongs to the SurE nucleotidase family.</text>
</comment>
<keyword evidence="6 9" id="KW-0479">Metal-binding</keyword>
<keyword evidence="5 9" id="KW-0963">Cytoplasm</keyword>
<keyword evidence="12" id="KW-1185">Reference proteome</keyword>
<keyword evidence="7 9" id="KW-0547">Nucleotide-binding</keyword>
<dbReference type="Proteomes" id="UP000295066">
    <property type="component" value="Unassembled WGS sequence"/>
</dbReference>
<feature type="binding site" evidence="9">
    <location>
        <position position="8"/>
    </location>
    <ligand>
        <name>a divalent metal cation</name>
        <dbReference type="ChEBI" id="CHEBI:60240"/>
    </ligand>
</feature>
<dbReference type="GO" id="GO:0046872">
    <property type="term" value="F:metal ion binding"/>
    <property type="evidence" value="ECO:0007669"/>
    <property type="project" value="UniProtKB-UniRule"/>
</dbReference>
<gene>
    <name evidence="9" type="primary">surE</name>
    <name evidence="11" type="ORF">C8D99_10480</name>
</gene>
<dbReference type="GO" id="GO:0008253">
    <property type="term" value="F:5'-nucleotidase activity"/>
    <property type="evidence" value="ECO:0007669"/>
    <property type="project" value="UniProtKB-UniRule"/>
</dbReference>